<dbReference type="InterPro" id="IPR015421">
    <property type="entry name" value="PyrdxlP-dep_Trfase_major"/>
</dbReference>
<gene>
    <name evidence="8" type="ORF">Ami3637_05245</name>
</gene>
<evidence type="ECO:0000256" key="4">
    <source>
        <dbReference type="ARBA" id="ARBA00022576"/>
    </source>
</evidence>
<dbReference type="InterPro" id="IPR015424">
    <property type="entry name" value="PyrdxlP-dep_Trfase"/>
</dbReference>
<dbReference type="GO" id="GO:0008483">
    <property type="term" value="F:transaminase activity"/>
    <property type="evidence" value="ECO:0007669"/>
    <property type="project" value="UniProtKB-KW"/>
</dbReference>
<evidence type="ECO:0000313" key="8">
    <source>
        <dbReference type="EMBL" id="QHI73909.1"/>
    </source>
</evidence>
<comment type="similarity">
    <text evidence="2">Belongs to the class-I pyridoxal-phosphate-dependent aminotransferase family.</text>
</comment>
<reference evidence="8 9" key="1">
    <citation type="submission" date="2020-01" db="EMBL/GenBank/DDBJ databases">
        <title>Genomic analysis of Aminipila sp. CBA3637.</title>
        <authorList>
            <person name="Kim Y.B."/>
            <person name="Roh S.W."/>
        </authorList>
    </citation>
    <scope>NUCLEOTIDE SEQUENCE [LARGE SCALE GENOMIC DNA]</scope>
    <source>
        <strain evidence="8 9">CBA3637</strain>
    </source>
</reference>
<organism evidence="8 9">
    <name type="scientific">Aminipila terrae</name>
    <dbReference type="NCBI Taxonomy" id="2697030"/>
    <lineage>
        <taxon>Bacteria</taxon>
        <taxon>Bacillati</taxon>
        <taxon>Bacillota</taxon>
        <taxon>Clostridia</taxon>
        <taxon>Peptostreptococcales</taxon>
        <taxon>Anaerovoracaceae</taxon>
        <taxon>Aminipila</taxon>
    </lineage>
</organism>
<dbReference type="Proteomes" id="UP000463883">
    <property type="component" value="Chromosome"/>
</dbReference>
<keyword evidence="9" id="KW-1185">Reference proteome</keyword>
<evidence type="ECO:0000313" key="9">
    <source>
        <dbReference type="Proteomes" id="UP000463883"/>
    </source>
</evidence>
<evidence type="ECO:0000256" key="6">
    <source>
        <dbReference type="ARBA" id="ARBA00022898"/>
    </source>
</evidence>
<evidence type="ECO:0000256" key="1">
    <source>
        <dbReference type="ARBA" id="ARBA00001933"/>
    </source>
</evidence>
<dbReference type="Gene3D" id="3.90.1150.10">
    <property type="entry name" value="Aspartate Aminotransferase, domain 1"/>
    <property type="match status" value="1"/>
</dbReference>
<dbReference type="PANTHER" id="PTHR11879">
    <property type="entry name" value="ASPARTATE AMINOTRANSFERASE"/>
    <property type="match status" value="1"/>
</dbReference>
<dbReference type="CDD" id="cd00609">
    <property type="entry name" value="AAT_like"/>
    <property type="match status" value="1"/>
</dbReference>
<dbReference type="KEGG" id="amic:Ami3637_05245"/>
<comment type="subunit">
    <text evidence="3">Homodimer.</text>
</comment>
<dbReference type="GO" id="GO:0030170">
    <property type="term" value="F:pyridoxal phosphate binding"/>
    <property type="evidence" value="ECO:0007669"/>
    <property type="project" value="InterPro"/>
</dbReference>
<name>A0A6P1MGR2_9FIRM</name>
<dbReference type="AlphaFoldDB" id="A0A6P1MGR2"/>
<dbReference type="PANTHER" id="PTHR11879:SF22">
    <property type="entry name" value="ASPARTATE AMINOTRANSFERASE, MITOCHONDRIAL"/>
    <property type="match status" value="1"/>
</dbReference>
<comment type="cofactor">
    <cofactor evidence="1">
        <name>pyridoxal 5'-phosphate</name>
        <dbReference type="ChEBI" id="CHEBI:597326"/>
    </cofactor>
</comment>
<dbReference type="GO" id="GO:0042802">
    <property type="term" value="F:identical protein binding"/>
    <property type="evidence" value="ECO:0007669"/>
    <property type="project" value="TreeGrafter"/>
</dbReference>
<evidence type="ECO:0000259" key="7">
    <source>
        <dbReference type="Pfam" id="PF00155"/>
    </source>
</evidence>
<dbReference type="InterPro" id="IPR004839">
    <property type="entry name" value="Aminotransferase_I/II_large"/>
</dbReference>
<keyword evidence="4 8" id="KW-0032">Aminotransferase</keyword>
<keyword evidence="6" id="KW-0663">Pyridoxal phosphate</keyword>
<evidence type="ECO:0000256" key="2">
    <source>
        <dbReference type="ARBA" id="ARBA00007441"/>
    </source>
</evidence>
<keyword evidence="5 8" id="KW-0808">Transferase</keyword>
<sequence length="406" mass="44880">MAQQNGRNIPLEDKIFGISRLANEMIAEKGEKAVTNATIGALLDDEGKLVVLSSVVEVLKNLAPEDYAEYAPIGGTAEFKQCIKKAAFGKYQPKCFTEAVATPGGTGAIRNTIDNYSKIGDQVLTSDWYWANYSSIAQEMGRTATTYSLFDDGSNFNIAAFKEKVEKLLSEQESLVIIINTPAHNPTGYSLTLEDWDKLLKTVKEIAGEDKKVTLLVDVAYIDFAGDPDKYREFLPKLENLPANILPVISYSASKTFTLYGMRCGAMICMTPVKEVAQEFVRVCQFSSRASWSNCPRASMVVLSKIYEDKALLERVDKERSYYCDLLLKRGKAFEEEAAKAGLKIVPFDAGFFASIPCDNPDEISKKLQQQGIFLVPLAKGLRVSIASITEKECRMLPAKILAAMK</sequence>
<dbReference type="SUPFAM" id="SSF53383">
    <property type="entry name" value="PLP-dependent transferases"/>
    <property type="match status" value="1"/>
</dbReference>
<protein>
    <submittedName>
        <fullName evidence="8">Aminotransferase class I/II-fold pyridoxal phosphate-dependent enzyme</fullName>
    </submittedName>
</protein>
<dbReference type="InterPro" id="IPR000796">
    <property type="entry name" value="Asp_trans"/>
</dbReference>
<dbReference type="GO" id="GO:0006520">
    <property type="term" value="P:amino acid metabolic process"/>
    <property type="evidence" value="ECO:0007669"/>
    <property type="project" value="InterPro"/>
</dbReference>
<accession>A0A6P1MGR2</accession>
<evidence type="ECO:0000256" key="3">
    <source>
        <dbReference type="ARBA" id="ARBA00011738"/>
    </source>
</evidence>
<dbReference type="Gene3D" id="3.40.640.10">
    <property type="entry name" value="Type I PLP-dependent aspartate aminotransferase-like (Major domain)"/>
    <property type="match status" value="1"/>
</dbReference>
<feature type="domain" description="Aminotransferase class I/classII large" evidence="7">
    <location>
        <begin position="35"/>
        <end position="398"/>
    </location>
</feature>
<dbReference type="InterPro" id="IPR015422">
    <property type="entry name" value="PyrdxlP-dep_Trfase_small"/>
</dbReference>
<proteinExistence type="inferred from homology"/>
<evidence type="ECO:0000256" key="5">
    <source>
        <dbReference type="ARBA" id="ARBA00022679"/>
    </source>
</evidence>
<dbReference type="Pfam" id="PF00155">
    <property type="entry name" value="Aminotran_1_2"/>
    <property type="match status" value="1"/>
</dbReference>
<dbReference type="EMBL" id="CP047591">
    <property type="protein sequence ID" value="QHI73909.1"/>
    <property type="molecule type" value="Genomic_DNA"/>
</dbReference>